<dbReference type="Pfam" id="PF01575">
    <property type="entry name" value="MaoC_dehydratas"/>
    <property type="match status" value="1"/>
</dbReference>
<comment type="caution">
    <text evidence="3">The sequence shown here is derived from an EMBL/GenBank/DDBJ whole genome shotgun (WGS) entry which is preliminary data.</text>
</comment>
<dbReference type="PANTHER" id="PTHR43664">
    <property type="entry name" value="MONOAMINE OXIDASE-RELATED"/>
    <property type="match status" value="1"/>
</dbReference>
<dbReference type="RefSeq" id="WP_378287381.1">
    <property type="nucleotide sequence ID" value="NZ_JBHSON010000070.1"/>
</dbReference>
<comment type="similarity">
    <text evidence="1">Belongs to the enoyl-CoA hydratase/isomerase family.</text>
</comment>
<organism evidence="3 4">
    <name type="scientific">Actinomadura rugatobispora</name>
    <dbReference type="NCBI Taxonomy" id="1994"/>
    <lineage>
        <taxon>Bacteria</taxon>
        <taxon>Bacillati</taxon>
        <taxon>Actinomycetota</taxon>
        <taxon>Actinomycetes</taxon>
        <taxon>Streptosporangiales</taxon>
        <taxon>Thermomonosporaceae</taxon>
        <taxon>Actinomadura</taxon>
    </lineage>
</organism>
<dbReference type="Gene3D" id="3.10.129.10">
    <property type="entry name" value="Hotdog Thioesterase"/>
    <property type="match status" value="1"/>
</dbReference>
<dbReference type="InterPro" id="IPR052342">
    <property type="entry name" value="MCH/BMMD"/>
</dbReference>
<dbReference type="Proteomes" id="UP001596074">
    <property type="component" value="Unassembled WGS sequence"/>
</dbReference>
<evidence type="ECO:0000256" key="1">
    <source>
        <dbReference type="ARBA" id="ARBA00005254"/>
    </source>
</evidence>
<feature type="domain" description="MaoC-like" evidence="2">
    <location>
        <begin position="21"/>
        <end position="120"/>
    </location>
</feature>
<sequence>MTQNDLFAIPQEDRRFEDFVPGMTYEHNGQIEVTEKEILDFAGAFDLQSFHTDPAAASDGPFGGLIASGWHTTALMMRLLTEHYLPRTAGFGSPGVDDLRWLVPVRPADTLRLRLTVTDAVRSTSRPDRGLVHFRPQLINQDGKVVLDMKALIFLRTAEG</sequence>
<dbReference type="PANTHER" id="PTHR43664:SF1">
    <property type="entry name" value="BETA-METHYLMALYL-COA DEHYDRATASE"/>
    <property type="match status" value="1"/>
</dbReference>
<dbReference type="InterPro" id="IPR002539">
    <property type="entry name" value="MaoC-like_dom"/>
</dbReference>
<evidence type="ECO:0000313" key="4">
    <source>
        <dbReference type="Proteomes" id="UP001596074"/>
    </source>
</evidence>
<dbReference type="CDD" id="cd03454">
    <property type="entry name" value="YdeM"/>
    <property type="match status" value="1"/>
</dbReference>
<gene>
    <name evidence="3" type="ORF">ACFPZN_38105</name>
</gene>
<accession>A0ABW1A8I2</accession>
<name>A0ABW1A8I2_9ACTN</name>
<proteinExistence type="inferred from homology"/>
<protein>
    <submittedName>
        <fullName evidence="3">MaoC family dehydratase</fullName>
    </submittedName>
</protein>
<dbReference type="EMBL" id="JBHSON010000070">
    <property type="protein sequence ID" value="MFC5751466.1"/>
    <property type="molecule type" value="Genomic_DNA"/>
</dbReference>
<keyword evidence="4" id="KW-1185">Reference proteome</keyword>
<dbReference type="SUPFAM" id="SSF54637">
    <property type="entry name" value="Thioesterase/thiol ester dehydrase-isomerase"/>
    <property type="match status" value="1"/>
</dbReference>
<dbReference type="InterPro" id="IPR029069">
    <property type="entry name" value="HotDog_dom_sf"/>
</dbReference>
<reference evidence="4" key="1">
    <citation type="journal article" date="2019" name="Int. J. Syst. Evol. Microbiol.">
        <title>The Global Catalogue of Microorganisms (GCM) 10K type strain sequencing project: providing services to taxonomists for standard genome sequencing and annotation.</title>
        <authorList>
            <consortium name="The Broad Institute Genomics Platform"/>
            <consortium name="The Broad Institute Genome Sequencing Center for Infectious Disease"/>
            <person name="Wu L."/>
            <person name="Ma J."/>
        </authorList>
    </citation>
    <scope>NUCLEOTIDE SEQUENCE [LARGE SCALE GENOMIC DNA]</scope>
    <source>
        <strain evidence="4">KCTC 42087</strain>
    </source>
</reference>
<evidence type="ECO:0000259" key="2">
    <source>
        <dbReference type="Pfam" id="PF01575"/>
    </source>
</evidence>
<evidence type="ECO:0000313" key="3">
    <source>
        <dbReference type="EMBL" id="MFC5751466.1"/>
    </source>
</evidence>